<accession>A0ABU0JEC9</accession>
<dbReference type="EC" id="2.8.1.7" evidence="3 9"/>
<evidence type="ECO:0000256" key="10">
    <source>
        <dbReference type="SAM" id="MobiDB-lite"/>
    </source>
</evidence>
<keyword evidence="7" id="KW-0620">Polyamine biosynthesis</keyword>
<dbReference type="Pfam" id="PF00266">
    <property type="entry name" value="Aminotran_5"/>
    <property type="match status" value="1"/>
</dbReference>
<dbReference type="PANTHER" id="PTHR43586">
    <property type="entry name" value="CYSTEINE DESULFURASE"/>
    <property type="match status" value="1"/>
</dbReference>
<dbReference type="PROSITE" id="PS51006">
    <property type="entry name" value="PABS_2"/>
    <property type="match status" value="1"/>
</dbReference>
<keyword evidence="4 7" id="KW-0808">Transferase</keyword>
<evidence type="ECO:0000313" key="13">
    <source>
        <dbReference type="Proteomes" id="UP001242480"/>
    </source>
</evidence>
<feature type="compositionally biased region" description="Pro residues" evidence="10">
    <location>
        <begin position="66"/>
        <end position="80"/>
    </location>
</feature>
<comment type="catalytic activity">
    <reaction evidence="6 9">
        <text>(sulfur carrier)-H + L-cysteine = (sulfur carrier)-SH + L-alanine</text>
        <dbReference type="Rhea" id="RHEA:43892"/>
        <dbReference type="Rhea" id="RHEA-COMP:14737"/>
        <dbReference type="Rhea" id="RHEA-COMP:14739"/>
        <dbReference type="ChEBI" id="CHEBI:29917"/>
        <dbReference type="ChEBI" id="CHEBI:35235"/>
        <dbReference type="ChEBI" id="CHEBI:57972"/>
        <dbReference type="ChEBI" id="CHEBI:64428"/>
        <dbReference type="EC" id="2.8.1.7"/>
    </reaction>
</comment>
<feature type="compositionally biased region" description="Low complexity" evidence="10">
    <location>
        <begin position="51"/>
        <end position="65"/>
    </location>
</feature>
<comment type="cofactor">
    <cofactor evidence="1 8">
        <name>pyridoxal 5'-phosphate</name>
        <dbReference type="ChEBI" id="CHEBI:597326"/>
    </cofactor>
</comment>
<evidence type="ECO:0000256" key="7">
    <source>
        <dbReference type="PROSITE-ProRule" id="PRU00354"/>
    </source>
</evidence>
<evidence type="ECO:0000259" key="11">
    <source>
        <dbReference type="PROSITE" id="PS51006"/>
    </source>
</evidence>
<protein>
    <recommendedName>
        <fullName evidence="3 9">Cysteine desulfurase</fullName>
        <ecNumber evidence="3 9">2.8.1.7</ecNumber>
    </recommendedName>
</protein>
<dbReference type="PANTHER" id="PTHR43586:SF8">
    <property type="entry name" value="CYSTEINE DESULFURASE 1, CHLOROPLASTIC"/>
    <property type="match status" value="1"/>
</dbReference>
<dbReference type="InterPro" id="IPR010970">
    <property type="entry name" value="Cys_dSase_SufS"/>
</dbReference>
<comment type="caution">
    <text evidence="7">Lacks conserved residue(s) required for the propagation of feature annotation.</text>
</comment>
<evidence type="ECO:0000256" key="8">
    <source>
        <dbReference type="RuleBase" id="RU004504"/>
    </source>
</evidence>
<evidence type="ECO:0000313" key="12">
    <source>
        <dbReference type="EMBL" id="MDQ0471975.1"/>
    </source>
</evidence>
<evidence type="ECO:0000256" key="3">
    <source>
        <dbReference type="ARBA" id="ARBA00012239"/>
    </source>
</evidence>
<dbReference type="Gene3D" id="3.90.1150.10">
    <property type="entry name" value="Aspartate Aminotransferase, domain 1"/>
    <property type="match status" value="1"/>
</dbReference>
<dbReference type="EMBL" id="JAUSVX010000010">
    <property type="protein sequence ID" value="MDQ0471975.1"/>
    <property type="molecule type" value="Genomic_DNA"/>
</dbReference>
<dbReference type="InterPro" id="IPR015421">
    <property type="entry name" value="PyrdxlP-dep_Trfase_major"/>
</dbReference>
<keyword evidence="5 9" id="KW-0663">Pyridoxal phosphate</keyword>
<dbReference type="GO" id="GO:0031071">
    <property type="term" value="F:cysteine desulfurase activity"/>
    <property type="evidence" value="ECO:0007669"/>
    <property type="project" value="UniProtKB-EC"/>
</dbReference>
<dbReference type="GO" id="GO:0009000">
    <property type="term" value="F:selenocysteine lyase activity"/>
    <property type="evidence" value="ECO:0007669"/>
    <property type="project" value="UniProtKB-EC"/>
</dbReference>
<proteinExistence type="inferred from homology"/>
<evidence type="ECO:0000256" key="2">
    <source>
        <dbReference type="ARBA" id="ARBA00010447"/>
    </source>
</evidence>
<evidence type="ECO:0000256" key="4">
    <source>
        <dbReference type="ARBA" id="ARBA00022679"/>
    </source>
</evidence>
<dbReference type="InterPro" id="IPR015422">
    <property type="entry name" value="PyrdxlP-dep_Trfase_small"/>
</dbReference>
<comment type="similarity">
    <text evidence="2 9">Belongs to the class-V pyridoxal-phosphate-dependent aminotransferase family. Csd subfamily.</text>
</comment>
<dbReference type="PROSITE" id="PS00595">
    <property type="entry name" value="AA_TRANSFER_CLASS_5"/>
    <property type="match status" value="1"/>
</dbReference>
<keyword evidence="13" id="KW-1185">Reference proteome</keyword>
<dbReference type="NCBIfam" id="TIGR01979">
    <property type="entry name" value="sufS"/>
    <property type="match status" value="1"/>
</dbReference>
<evidence type="ECO:0000256" key="1">
    <source>
        <dbReference type="ARBA" id="ARBA00001933"/>
    </source>
</evidence>
<dbReference type="InterPro" id="IPR000192">
    <property type="entry name" value="Aminotrans_V_dom"/>
</dbReference>
<dbReference type="NCBIfam" id="NF041166">
    <property type="entry name" value="f2_encap_cargo1"/>
    <property type="match status" value="1"/>
</dbReference>
<dbReference type="Proteomes" id="UP001242480">
    <property type="component" value="Unassembled WGS sequence"/>
</dbReference>
<dbReference type="CDD" id="cd06453">
    <property type="entry name" value="SufS_like"/>
    <property type="match status" value="1"/>
</dbReference>
<dbReference type="InterPro" id="IPR020578">
    <property type="entry name" value="Aminotrans_V_PyrdxlP_BS"/>
</dbReference>
<keyword evidence="12" id="KW-0456">Lyase</keyword>
<organism evidence="12 13">
    <name type="scientific">Labrys wisconsinensis</name>
    <dbReference type="NCBI Taxonomy" id="425677"/>
    <lineage>
        <taxon>Bacteria</taxon>
        <taxon>Pseudomonadati</taxon>
        <taxon>Pseudomonadota</taxon>
        <taxon>Alphaproteobacteria</taxon>
        <taxon>Hyphomicrobiales</taxon>
        <taxon>Xanthobacteraceae</taxon>
        <taxon>Labrys</taxon>
    </lineage>
</organism>
<gene>
    <name evidence="12" type="ORF">QO011_005002</name>
</gene>
<sequence length="635" mass="66585">MSSPTPPSPPSWPAPDVIAQLANALFQAGPGEPPGLPLAPTLPASPPSPTVVPASSVVTSVAPLAPAQPPVGPPDLPPVTIPSVVPTPTIPPPTPPAALAGTVPSPVSGSPASPPGLPQPGGSPGVFLPPVPSPFDIGALPQSLRDLLALVPPDHAGRPPAVEPPAAAAPAGLGGTVPGIYFPRDGETLPAANEVLAPPRAPAPDLGGLTPGLRPELVPDLGTSHRPFDAGSVKRDFPILQQQVHGKPLIWLDNAATTQKPQAVIDRLSHFYEYENSNIHRAAHTLAARATDAYESAREKVRRFLNAGSTKDIVFVRGTTEAINLVAQAWGRRNVKAGDEIVITWLEHHANIVPWQMLCAEVGARLRVAPVDDTGQVILEEYEKLLSPRTRIVSITQVSNALGTVVPVREMTAMAKRHGATVLVDGAQSVSHMPTDVQAIGCDFFVFSGHKVFGPTGIGVVYGRPDVLAHMPPWQGGGNMIADVTFEKTVYQGPPERFEAGTGNIADAVGLGAAIDYVEAIGMPVIAAYEHELLVYATETMLAVPGLKLIGTAKEKASVLSFVLDGCRTQDVGVALDREGIAVRAGHHCAQPILRRFGLETTVRPSLAFYNTREDVDALVTALQRIQSGRGYRLG</sequence>
<evidence type="ECO:0000256" key="9">
    <source>
        <dbReference type="RuleBase" id="RU004506"/>
    </source>
</evidence>
<feature type="domain" description="PABS" evidence="11">
    <location>
        <begin position="1"/>
        <end position="54"/>
    </location>
</feature>
<feature type="region of interest" description="Disordered" evidence="10">
    <location>
        <begin position="27"/>
        <end position="126"/>
    </location>
</feature>
<dbReference type="InterPro" id="IPR030374">
    <property type="entry name" value="PABS"/>
</dbReference>
<dbReference type="RefSeq" id="WP_307277991.1">
    <property type="nucleotide sequence ID" value="NZ_JAUSVX010000010.1"/>
</dbReference>
<dbReference type="SUPFAM" id="SSF53383">
    <property type="entry name" value="PLP-dependent transferases"/>
    <property type="match status" value="1"/>
</dbReference>
<evidence type="ECO:0000256" key="6">
    <source>
        <dbReference type="ARBA" id="ARBA00050776"/>
    </source>
</evidence>
<comment type="caution">
    <text evidence="12">The sequence shown here is derived from an EMBL/GenBank/DDBJ whole genome shotgun (WGS) entry which is preliminary data.</text>
</comment>
<dbReference type="Gene3D" id="3.40.640.10">
    <property type="entry name" value="Type I PLP-dependent aspartate aminotransferase-like (Major domain)"/>
    <property type="match status" value="1"/>
</dbReference>
<name>A0ABU0JEC9_9HYPH</name>
<dbReference type="InterPro" id="IPR015424">
    <property type="entry name" value="PyrdxlP-dep_Trfase"/>
</dbReference>
<reference evidence="12 13" key="1">
    <citation type="submission" date="2023-07" db="EMBL/GenBank/DDBJ databases">
        <title>Genomic Encyclopedia of Type Strains, Phase IV (KMG-IV): sequencing the most valuable type-strain genomes for metagenomic binning, comparative biology and taxonomic classification.</title>
        <authorList>
            <person name="Goeker M."/>
        </authorList>
    </citation>
    <scope>NUCLEOTIDE SEQUENCE [LARGE SCALE GENOMIC DNA]</scope>
    <source>
        <strain evidence="12 13">DSM 19619</strain>
    </source>
</reference>
<evidence type="ECO:0000256" key="5">
    <source>
        <dbReference type="ARBA" id="ARBA00022898"/>
    </source>
</evidence>
<comment type="function">
    <text evidence="9">Catalyzes the removal of elemental sulfur and selenium atoms from L-cysteine, L-cystine, L-selenocysteine, and L-selenocystine to produce L-alanine.</text>
</comment>